<dbReference type="GO" id="GO:0000166">
    <property type="term" value="F:nucleotide binding"/>
    <property type="evidence" value="ECO:0007669"/>
    <property type="project" value="InterPro"/>
</dbReference>
<dbReference type="AlphaFoldDB" id="A0A217EEW7"/>
<dbReference type="SUPFAM" id="SSF53098">
    <property type="entry name" value="Ribonuclease H-like"/>
    <property type="match status" value="1"/>
</dbReference>
<reference evidence="3" key="1">
    <citation type="submission" date="2017-06" db="EMBL/GenBank/DDBJ databases">
        <authorList>
            <person name="Varghese N."/>
            <person name="Submissions S."/>
        </authorList>
    </citation>
    <scope>NUCLEOTIDE SEQUENCE [LARGE SCALE GENOMIC DNA]</scope>
    <source>
        <strain evidence="3">ANC 5114</strain>
    </source>
</reference>
<dbReference type="Gene3D" id="3.30.420.10">
    <property type="entry name" value="Ribonuclease H-like superfamily/Ribonuclease H"/>
    <property type="match status" value="1"/>
</dbReference>
<dbReference type="PROSITE" id="PS50967">
    <property type="entry name" value="HRDC"/>
    <property type="match status" value="1"/>
</dbReference>
<proteinExistence type="predicted"/>
<dbReference type="SUPFAM" id="SSF47819">
    <property type="entry name" value="HRDC-like"/>
    <property type="match status" value="2"/>
</dbReference>
<dbReference type="GO" id="GO:0006139">
    <property type="term" value="P:nucleobase-containing compound metabolic process"/>
    <property type="evidence" value="ECO:0007669"/>
    <property type="project" value="InterPro"/>
</dbReference>
<dbReference type="RefSeq" id="WP_088823046.1">
    <property type="nucleotide sequence ID" value="NZ_FZLN01000001.1"/>
</dbReference>
<sequence>MSTFQFIQHQDELTRVLDKMGHQNTYALDTEFIKVDTLWPKLGLFQINFEHEIFLLDGTTLDLSAFWTTIANAKQNIFHACSEDIDLIYYYSGKKPLQNVFDTQLALSFLGYGLQTSYQNALKDCLGIHIEKDQTRSDWTQRPLSDEQLLYAVNDVAYLPELADHIKQALIEKNLLSYVEEDCASLARDIAKETPIKKLYTDVANYRHSRRQLMQLQQLCVWRDQLVKAINIPKSFVIKNNVMIELVEKSPKNHFQLASIQGLRPSTIREYGSVILDLLKNLPPKDDWPSSMARPVKFITKEVSEKIDALIDHVAEQTQVPRAVLMRKKWLSELYHHVVLRHNHTQHLSSYLTGWRYELLVVPLLDLLRQDEQNLAQQMKNSH</sequence>
<dbReference type="InterPro" id="IPR002121">
    <property type="entry name" value="HRDC_dom"/>
</dbReference>
<dbReference type="InterPro" id="IPR051086">
    <property type="entry name" value="RNase_D-like"/>
</dbReference>
<dbReference type="SMART" id="SM00474">
    <property type="entry name" value="35EXOc"/>
    <property type="match status" value="1"/>
</dbReference>
<dbReference type="InterPro" id="IPR012337">
    <property type="entry name" value="RNaseH-like_sf"/>
</dbReference>
<dbReference type="Pfam" id="PF00570">
    <property type="entry name" value="HRDC"/>
    <property type="match status" value="1"/>
</dbReference>
<name>A0A217EEW7_9GAMM</name>
<evidence type="ECO:0000259" key="1">
    <source>
        <dbReference type="PROSITE" id="PS50967"/>
    </source>
</evidence>
<organism evidence="2 3">
    <name type="scientific">Acinetobacter apis</name>
    <dbReference type="NCBI Taxonomy" id="1229165"/>
    <lineage>
        <taxon>Bacteria</taxon>
        <taxon>Pseudomonadati</taxon>
        <taxon>Pseudomonadota</taxon>
        <taxon>Gammaproteobacteria</taxon>
        <taxon>Moraxellales</taxon>
        <taxon>Moraxellaceae</taxon>
        <taxon>Acinetobacter</taxon>
    </lineage>
</organism>
<dbReference type="InterPro" id="IPR010997">
    <property type="entry name" value="HRDC-like_sf"/>
</dbReference>
<dbReference type="Gene3D" id="1.10.150.80">
    <property type="entry name" value="HRDC domain"/>
    <property type="match status" value="2"/>
</dbReference>
<protein>
    <submittedName>
        <fullName evidence="2">Ribonuclease D</fullName>
    </submittedName>
</protein>
<dbReference type="SMART" id="SM00341">
    <property type="entry name" value="HRDC"/>
    <property type="match status" value="1"/>
</dbReference>
<dbReference type="GO" id="GO:0003676">
    <property type="term" value="F:nucleic acid binding"/>
    <property type="evidence" value="ECO:0007669"/>
    <property type="project" value="InterPro"/>
</dbReference>
<dbReference type="Proteomes" id="UP000243463">
    <property type="component" value="Unassembled WGS sequence"/>
</dbReference>
<dbReference type="InterPro" id="IPR036397">
    <property type="entry name" value="RNaseH_sf"/>
</dbReference>
<dbReference type="Pfam" id="PF01612">
    <property type="entry name" value="DNA_pol_A_exo1"/>
    <property type="match status" value="1"/>
</dbReference>
<feature type="domain" description="HRDC" evidence="1">
    <location>
        <begin position="209"/>
        <end position="289"/>
    </location>
</feature>
<dbReference type="CDD" id="cd06142">
    <property type="entry name" value="RNaseD_exo"/>
    <property type="match status" value="1"/>
</dbReference>
<dbReference type="GO" id="GO:0008408">
    <property type="term" value="F:3'-5' exonuclease activity"/>
    <property type="evidence" value="ECO:0007669"/>
    <property type="project" value="InterPro"/>
</dbReference>
<gene>
    <name evidence="2" type="ORF">SAMN05444584_0973</name>
</gene>
<dbReference type="PANTHER" id="PTHR47649:SF1">
    <property type="entry name" value="RIBONUCLEASE D"/>
    <property type="match status" value="1"/>
</dbReference>
<accession>A0A217EEW7</accession>
<dbReference type="OrthoDB" id="9800549at2"/>
<dbReference type="PANTHER" id="PTHR47649">
    <property type="entry name" value="RIBONUCLEASE D"/>
    <property type="match status" value="1"/>
</dbReference>
<evidence type="ECO:0000313" key="3">
    <source>
        <dbReference type="Proteomes" id="UP000243463"/>
    </source>
</evidence>
<dbReference type="InterPro" id="IPR002562">
    <property type="entry name" value="3'-5'_exonuclease_dom"/>
</dbReference>
<dbReference type="InterPro" id="IPR044876">
    <property type="entry name" value="HRDC_dom_sf"/>
</dbReference>
<dbReference type="EMBL" id="FZLN01000001">
    <property type="protein sequence ID" value="SNQ29039.1"/>
    <property type="molecule type" value="Genomic_DNA"/>
</dbReference>
<evidence type="ECO:0000313" key="2">
    <source>
        <dbReference type="EMBL" id="SNQ29039.1"/>
    </source>
</evidence>
<keyword evidence="3" id="KW-1185">Reference proteome</keyword>